<dbReference type="Proteomes" id="UP000273143">
    <property type="component" value="Chromosome"/>
</dbReference>
<feature type="chain" id="PRO_5018527707" evidence="1">
    <location>
        <begin position="28"/>
        <end position="102"/>
    </location>
</feature>
<organism evidence="2 3">
    <name type="scientific">Entomomonas moraniae</name>
    <dbReference type="NCBI Taxonomy" id="2213226"/>
    <lineage>
        <taxon>Bacteria</taxon>
        <taxon>Pseudomonadati</taxon>
        <taxon>Pseudomonadota</taxon>
        <taxon>Gammaproteobacteria</taxon>
        <taxon>Pseudomonadales</taxon>
        <taxon>Pseudomonadaceae</taxon>
        <taxon>Entomomonas</taxon>
    </lineage>
</organism>
<evidence type="ECO:0000256" key="1">
    <source>
        <dbReference type="SAM" id="SignalP"/>
    </source>
</evidence>
<keyword evidence="1" id="KW-0732">Signal</keyword>
<evidence type="ECO:0000313" key="3">
    <source>
        <dbReference type="Proteomes" id="UP000273143"/>
    </source>
</evidence>
<dbReference type="KEGG" id="emo:DM558_09545"/>
<feature type="signal peptide" evidence="1">
    <location>
        <begin position="1"/>
        <end position="27"/>
    </location>
</feature>
<name>A0A3Q9JJF3_9GAMM</name>
<dbReference type="RefSeq" id="WP_127163748.1">
    <property type="nucleotide sequence ID" value="NZ_CP029822.1"/>
</dbReference>
<dbReference type="EMBL" id="CP029822">
    <property type="protein sequence ID" value="AZS51007.1"/>
    <property type="molecule type" value="Genomic_DNA"/>
</dbReference>
<dbReference type="AlphaFoldDB" id="A0A3Q9JJF3"/>
<accession>A0A3Q9JJF3</accession>
<keyword evidence="3" id="KW-1185">Reference proteome</keyword>
<dbReference type="InterPro" id="IPR021268">
    <property type="entry name" value="DUF2845"/>
</dbReference>
<sequence length="102" mass="11919">MKYFLVKVFKLLFSFVFICFFSLNAYALRCGNSLVTEGDSLDQVRKTCGEPDRKKEWEVRSYNLGVCSTMLMAEWVYSMPVGSGYHVLRFKDNKLMSITFER</sequence>
<proteinExistence type="predicted"/>
<protein>
    <submittedName>
        <fullName evidence="2">DUF2845 domain-containing protein</fullName>
    </submittedName>
</protein>
<dbReference type="Pfam" id="PF11006">
    <property type="entry name" value="DUF2845"/>
    <property type="match status" value="1"/>
</dbReference>
<evidence type="ECO:0000313" key="2">
    <source>
        <dbReference type="EMBL" id="AZS51007.1"/>
    </source>
</evidence>
<reference evidence="3" key="1">
    <citation type="submission" date="2018-06" db="EMBL/GenBank/DDBJ databases">
        <title>Complete genome of Pseudomonas insecticola strain QZS01.</title>
        <authorList>
            <person name="Wang J."/>
            <person name="Su Q."/>
        </authorList>
    </citation>
    <scope>NUCLEOTIDE SEQUENCE [LARGE SCALE GENOMIC DNA]</scope>
    <source>
        <strain evidence="3">QZS01</strain>
    </source>
</reference>
<gene>
    <name evidence="2" type="ORF">DM558_09545</name>
</gene>